<name>A0ACC2T030_9FUNG</name>
<comment type="caution">
    <text evidence="1">The sequence shown here is derived from an EMBL/GenBank/DDBJ whole genome shotgun (WGS) entry which is preliminary data.</text>
</comment>
<dbReference type="EMBL" id="QTSX02003869">
    <property type="protein sequence ID" value="KAJ9067791.1"/>
    <property type="molecule type" value="Genomic_DNA"/>
</dbReference>
<evidence type="ECO:0000313" key="1">
    <source>
        <dbReference type="EMBL" id="KAJ9067791.1"/>
    </source>
</evidence>
<proteinExistence type="predicted"/>
<evidence type="ECO:0000313" key="2">
    <source>
        <dbReference type="Proteomes" id="UP001165960"/>
    </source>
</evidence>
<accession>A0ACC2T030</accession>
<dbReference type="Proteomes" id="UP001165960">
    <property type="component" value="Unassembled WGS sequence"/>
</dbReference>
<reference evidence="1" key="1">
    <citation type="submission" date="2022-04" db="EMBL/GenBank/DDBJ databases">
        <title>Genome of the entomopathogenic fungus Entomophthora muscae.</title>
        <authorList>
            <person name="Elya C."/>
            <person name="Lovett B.R."/>
            <person name="Lee E."/>
            <person name="Macias A.M."/>
            <person name="Hajek A.E."/>
            <person name="De Bivort B.L."/>
            <person name="Kasson M.T."/>
            <person name="De Fine Licht H.H."/>
            <person name="Stajich J.E."/>
        </authorList>
    </citation>
    <scope>NUCLEOTIDE SEQUENCE</scope>
    <source>
        <strain evidence="1">Berkeley</strain>
    </source>
</reference>
<keyword evidence="2" id="KW-1185">Reference proteome</keyword>
<protein>
    <submittedName>
        <fullName evidence="1">Transcription elongation factor spt6</fullName>
    </submittedName>
</protein>
<organism evidence="1 2">
    <name type="scientific">Entomophthora muscae</name>
    <dbReference type="NCBI Taxonomy" id="34485"/>
    <lineage>
        <taxon>Eukaryota</taxon>
        <taxon>Fungi</taxon>
        <taxon>Fungi incertae sedis</taxon>
        <taxon>Zoopagomycota</taxon>
        <taxon>Entomophthoromycotina</taxon>
        <taxon>Entomophthoromycetes</taxon>
        <taxon>Entomophthorales</taxon>
        <taxon>Entomophthoraceae</taxon>
        <taxon>Entomophthora</taxon>
    </lineage>
</organism>
<sequence>MTWILSRKNAGISFERPEPKLKRLQKKSTYSDEDDEYPDVLEQGQGLANRDVLGGMFDDEEDLAGGEAYSGDDLDDFIEHDGMDNAEENEDEDPKAREARIQLIRKRHQEESRLLRESGVDSRSHDLVLEIFGDGTDYDYAMQEPISTKPIEEPEKAIFQAVFDPSDPKNNVGVSEEDIVTHLDVPERMQTLYSTNVASTNNDYTAEFEWVYSRFHDTGCNSSLSEALRNPVTSGVVRKAIKACIDFFNAELLEVPFVWHYRKDYLLDAGSSLNELKTVLQLDDLWEIYDMDRKYKAFNALMGTFGNTLKELEAEGRVDGYVRDYRNRIDRPEEAQDILDYISAHFIPPEQPTVVGGQRIFRRPNSNTFLDRCKRAKLEGLVAEFGISPQQFGLNALEGTKIHHPRNVPYSPHEAASKYVTPVFPTAELVLKAIETYLAHLLFHDLKLRQAFRQTFETNAAISILPTARGRREIDSQHRFFPFKFVVEKGAMTMKEALFLQMMEAEALGLVTIQISLPGEKVFMTNLVRLYLCDDLSSPHANAWNEARASIVKYACEQYLYPYFKNWIRDRMRTNAEEYLFKVCQEQAQLRFNMTAYRPPHLDVNTTPRIIALTNGGGGFRDPLVAVFLESNGQLEDSVEFGDLRDQANRDLLRNFLEAHPCDGIVVSGLNLNTRYFVDKVRQVYEEAQGSPALSGEPPCEVFLHTDEVARIYQSSKFAEEEFPKLHPSVRYCISLARLLQDPLVEYASLREGLCNITFHPLQNLLPKELLTSCLERALVNVVNTVGIDLNRAVHNDRIGYLLRYVAGLGPHKARSILRAISEGKGRLDSRNELITECRIGMRVFINASGFLKVQPSNDVLDITRIHPEDYVLARKMAADALDVDDDEDDPSEPSKNVAELIRNPRNIISDLDLEDYSRVLANKYHTQKQSTLSLIKSELRAPFSDPRPLFAPTNSKIIFEQLTGETDQSLSIYTIVPAEVRRDVGRGFICQLNSGVDGFLAKQNIPNPNMVQEGSVVQCAVQSINFERFQVELSISPADINSCRQKTKEYFGPMGGGIDRHFDHSKFEEELIAFPEMYPNFPRPAPIVVTKTVVPNPLAEKHSFYQPFTFKEAEAYLSSRQIGELVLRPSSHGHNHIALTWKFYQDVYQHLNIVVLNREPDSSATWDAPQYCVKVGEVTYGDIDELIVSHIEAMKEKVNEMIHHPKFHKGSIEQLEEAITAASLTNPKQSIYGFCALPRKPGYFALGFKLSAKSRFEVWFVKVIPHYFDLHHVTYSDVGSLITGFKHMITALASNRISSQNPSATPRPMGYGQPMPGGMHAPQPASRSHIHPSRAPQMPGVPPRNPAYR</sequence>
<gene>
    <name evidence="1" type="primary">SPT6_3</name>
    <name evidence="1" type="ORF">DSO57_1035596</name>
</gene>
<keyword evidence="1" id="KW-0648">Protein biosynthesis</keyword>
<keyword evidence="1" id="KW-0251">Elongation factor</keyword>